<keyword evidence="3" id="KW-1185">Reference proteome</keyword>
<dbReference type="InterPro" id="IPR008620">
    <property type="entry name" value="FixH"/>
</dbReference>
<reference evidence="2" key="1">
    <citation type="submission" date="2021-05" db="EMBL/GenBank/DDBJ databases">
        <authorList>
            <person name="Sun Q."/>
            <person name="Inoue M."/>
        </authorList>
    </citation>
    <scope>NUCLEOTIDE SEQUENCE</scope>
    <source>
        <strain evidence="2">VKM B-3255</strain>
    </source>
</reference>
<proteinExistence type="predicted"/>
<organism evidence="2 3">
    <name type="scientific">Ancylobacter radicis</name>
    <dbReference type="NCBI Taxonomy" id="2836179"/>
    <lineage>
        <taxon>Bacteria</taxon>
        <taxon>Pseudomonadati</taxon>
        <taxon>Pseudomonadota</taxon>
        <taxon>Alphaproteobacteria</taxon>
        <taxon>Hyphomicrobiales</taxon>
        <taxon>Xanthobacteraceae</taxon>
        <taxon>Ancylobacter</taxon>
    </lineage>
</organism>
<dbReference type="RefSeq" id="WP_213754612.1">
    <property type="nucleotide sequence ID" value="NZ_JAHCQH010000015.1"/>
</dbReference>
<feature type="transmembrane region" description="Helical" evidence="1">
    <location>
        <begin position="20"/>
        <end position="40"/>
    </location>
</feature>
<dbReference type="Pfam" id="PF05751">
    <property type="entry name" value="FixH"/>
    <property type="match status" value="1"/>
</dbReference>
<dbReference type="Proteomes" id="UP001166585">
    <property type="component" value="Unassembled WGS sequence"/>
</dbReference>
<name>A0ABS5R8R8_9HYPH</name>
<evidence type="ECO:0000313" key="2">
    <source>
        <dbReference type="EMBL" id="MBS9476757.1"/>
    </source>
</evidence>
<keyword evidence="1" id="KW-0472">Membrane</keyword>
<protein>
    <submittedName>
        <fullName evidence="2">FixH family protein</fullName>
    </submittedName>
</protein>
<gene>
    <name evidence="2" type="ORF">KIP89_06530</name>
</gene>
<evidence type="ECO:0000313" key="3">
    <source>
        <dbReference type="Proteomes" id="UP001166585"/>
    </source>
</evidence>
<keyword evidence="1" id="KW-0812">Transmembrane</keyword>
<keyword evidence="1" id="KW-1133">Transmembrane helix</keyword>
<dbReference type="EMBL" id="JAHCQH010000015">
    <property type="protein sequence ID" value="MBS9476757.1"/>
    <property type="molecule type" value="Genomic_DNA"/>
</dbReference>
<accession>A0ABS5R8R8</accession>
<evidence type="ECO:0000256" key="1">
    <source>
        <dbReference type="SAM" id="Phobius"/>
    </source>
</evidence>
<comment type="caution">
    <text evidence="2">The sequence shown here is derived from an EMBL/GenBank/DDBJ whole genome shotgun (WGS) entry which is preliminary data.</text>
</comment>
<sequence>MAFHATDLTPPPGGRPLTGRTVLACFLGFFAIVFAANFFLVRAAVTSFGGVETESSYKAGLDFRRESEAAAAQAQRHWQVDAHVEPTRLVVSGRDDHGLPLSGVDLTAELHHPTNRRLDIVLQPHEISDGLWNARGEIPPGQWELVIDFSRDGERLYRSMNRVIVK</sequence>